<dbReference type="EMBL" id="OCNJ01000009">
    <property type="protein sequence ID" value="SOD99417.1"/>
    <property type="molecule type" value="Genomic_DNA"/>
</dbReference>
<dbReference type="InterPro" id="IPR036397">
    <property type="entry name" value="RNaseH_sf"/>
</dbReference>
<protein>
    <recommendedName>
        <fullName evidence="1">Integrase catalytic domain-containing protein</fullName>
    </recommendedName>
</protein>
<feature type="domain" description="Integrase catalytic" evidence="1">
    <location>
        <begin position="1"/>
        <end position="138"/>
    </location>
</feature>
<dbReference type="GO" id="GO:0003676">
    <property type="term" value="F:nucleic acid binding"/>
    <property type="evidence" value="ECO:0007669"/>
    <property type="project" value="InterPro"/>
</dbReference>
<reference evidence="2 3" key="1">
    <citation type="submission" date="2017-09" db="EMBL/GenBank/DDBJ databases">
        <authorList>
            <person name="Ehlers B."/>
            <person name="Leendertz F.H."/>
        </authorList>
    </citation>
    <scope>NUCLEOTIDE SEQUENCE [LARGE SCALE GENOMIC DNA]</scope>
    <source>
        <strain evidence="2 3">USBA 140</strain>
    </source>
</reference>
<name>A0A286GV19_9PROT</name>
<gene>
    <name evidence="2" type="ORF">SAMN05421508_1091</name>
</gene>
<evidence type="ECO:0000313" key="2">
    <source>
        <dbReference type="EMBL" id="SOD99417.1"/>
    </source>
</evidence>
<dbReference type="InterPro" id="IPR001584">
    <property type="entry name" value="Integrase_cat-core"/>
</dbReference>
<dbReference type="Proteomes" id="UP000219621">
    <property type="component" value="Unassembled WGS sequence"/>
</dbReference>
<evidence type="ECO:0000259" key="1">
    <source>
        <dbReference type="PROSITE" id="PS50994"/>
    </source>
</evidence>
<dbReference type="PANTHER" id="PTHR35004:SF7">
    <property type="entry name" value="INTEGRASE PROTEIN"/>
    <property type="match status" value="1"/>
</dbReference>
<dbReference type="Gene3D" id="3.30.420.10">
    <property type="entry name" value="Ribonuclease H-like superfamily/Ribonuclease H"/>
    <property type="match status" value="1"/>
</dbReference>
<dbReference type="PROSITE" id="PS50994">
    <property type="entry name" value="INTEGRASE"/>
    <property type="match status" value="1"/>
</dbReference>
<sequence length="213" mass="24127">MDRIEWMLEEFRTRYWDFHALHFSSLYTDRGSHYFFTPKAGGKVDKDKPTQVGRALKQLGIQHIPSYSPEARGRMERLFQTLQGRLPQELRLAGIGSVAEANRHIREVFLPAFNAQFAVTATEDGSSFVPWAGGDLAEILCIQEERQVGKDNCVRYKGRSLQIPAQTHRHHFVKATVAVKEYPQGRLAIFHAPRCLARYATDGTTPDTQIAAA</sequence>
<accession>A0A286GV19</accession>
<dbReference type="PANTHER" id="PTHR35004">
    <property type="entry name" value="TRANSPOSASE RV3428C-RELATED"/>
    <property type="match status" value="1"/>
</dbReference>
<evidence type="ECO:0000313" key="3">
    <source>
        <dbReference type="Proteomes" id="UP000219621"/>
    </source>
</evidence>
<dbReference type="SUPFAM" id="SSF53098">
    <property type="entry name" value="Ribonuclease H-like"/>
    <property type="match status" value="1"/>
</dbReference>
<keyword evidence="3" id="KW-1185">Reference proteome</keyword>
<dbReference type="GO" id="GO:0015074">
    <property type="term" value="P:DNA integration"/>
    <property type="evidence" value="ECO:0007669"/>
    <property type="project" value="InterPro"/>
</dbReference>
<proteinExistence type="predicted"/>
<dbReference type="AlphaFoldDB" id="A0A286GV19"/>
<dbReference type="InterPro" id="IPR012337">
    <property type="entry name" value="RNaseH-like_sf"/>
</dbReference>
<organism evidence="2 3">
    <name type="scientific">Caenispirillum bisanense</name>
    <dbReference type="NCBI Taxonomy" id="414052"/>
    <lineage>
        <taxon>Bacteria</taxon>
        <taxon>Pseudomonadati</taxon>
        <taxon>Pseudomonadota</taxon>
        <taxon>Alphaproteobacteria</taxon>
        <taxon>Rhodospirillales</taxon>
        <taxon>Novispirillaceae</taxon>
        <taxon>Caenispirillum</taxon>
    </lineage>
</organism>